<dbReference type="OrthoDB" id="418595at2759"/>
<gene>
    <name evidence="1" type="ORF">GIB67_030923</name>
</gene>
<evidence type="ECO:0000313" key="2">
    <source>
        <dbReference type="Proteomes" id="UP000541444"/>
    </source>
</evidence>
<name>A0A7J7L3K1_9MAGN</name>
<dbReference type="AlphaFoldDB" id="A0A7J7L3K1"/>
<dbReference type="Proteomes" id="UP000541444">
    <property type="component" value="Unassembled WGS sequence"/>
</dbReference>
<dbReference type="EMBL" id="JACGCM010002660">
    <property type="protein sequence ID" value="KAF6137159.1"/>
    <property type="molecule type" value="Genomic_DNA"/>
</dbReference>
<organism evidence="1 2">
    <name type="scientific">Kingdonia uniflora</name>
    <dbReference type="NCBI Taxonomy" id="39325"/>
    <lineage>
        <taxon>Eukaryota</taxon>
        <taxon>Viridiplantae</taxon>
        <taxon>Streptophyta</taxon>
        <taxon>Embryophyta</taxon>
        <taxon>Tracheophyta</taxon>
        <taxon>Spermatophyta</taxon>
        <taxon>Magnoliopsida</taxon>
        <taxon>Ranunculales</taxon>
        <taxon>Circaeasteraceae</taxon>
        <taxon>Kingdonia</taxon>
    </lineage>
</organism>
<reference evidence="1 2" key="1">
    <citation type="journal article" date="2020" name="IScience">
        <title>Genome Sequencing of the Endangered Kingdonia uniflora (Circaeasteraceae, Ranunculales) Reveals Potential Mechanisms of Evolutionary Specialization.</title>
        <authorList>
            <person name="Sun Y."/>
            <person name="Deng T."/>
            <person name="Zhang A."/>
            <person name="Moore M.J."/>
            <person name="Landis J.B."/>
            <person name="Lin N."/>
            <person name="Zhang H."/>
            <person name="Zhang X."/>
            <person name="Huang J."/>
            <person name="Zhang X."/>
            <person name="Sun H."/>
            <person name="Wang H."/>
        </authorList>
    </citation>
    <scope>NUCLEOTIDE SEQUENCE [LARGE SCALE GENOMIC DNA]</scope>
    <source>
        <strain evidence="1">TB1705</strain>
        <tissue evidence="1">Leaf</tissue>
    </source>
</reference>
<keyword evidence="2" id="KW-1185">Reference proteome</keyword>
<protein>
    <submittedName>
        <fullName evidence="1">Uncharacterized protein</fullName>
    </submittedName>
</protein>
<evidence type="ECO:0000313" key="1">
    <source>
        <dbReference type="EMBL" id="KAF6137159.1"/>
    </source>
</evidence>
<proteinExistence type="predicted"/>
<comment type="caution">
    <text evidence="1">The sequence shown here is derived from an EMBL/GenBank/DDBJ whole genome shotgun (WGS) entry which is preliminary data.</text>
</comment>
<accession>A0A7J7L3K1</accession>
<sequence>MKNHSCSGLFDSNFKFFQWGILHAQGYLIQSSSLFHSKVREIKLLYFYYNRPAWFPFVTSTFCHAN</sequence>